<reference evidence="1" key="1">
    <citation type="journal article" date="2020" name="Nature">
        <title>Giant virus diversity and host interactions through global metagenomics.</title>
        <authorList>
            <person name="Schulz F."/>
            <person name="Roux S."/>
            <person name="Paez-Espino D."/>
            <person name="Jungbluth S."/>
            <person name="Walsh D.A."/>
            <person name="Denef V.J."/>
            <person name="McMahon K.D."/>
            <person name="Konstantinidis K.T."/>
            <person name="Eloe-Fadrosh E.A."/>
            <person name="Kyrpides N.C."/>
            <person name="Woyke T."/>
        </authorList>
    </citation>
    <scope>NUCLEOTIDE SEQUENCE</scope>
    <source>
        <strain evidence="1">GVMAG-M-3300023184-72</strain>
    </source>
</reference>
<dbReference type="EMBL" id="MN740161">
    <property type="protein sequence ID" value="QHT90936.1"/>
    <property type="molecule type" value="Genomic_DNA"/>
</dbReference>
<proteinExistence type="predicted"/>
<protein>
    <submittedName>
        <fullName evidence="1">Uncharacterized protein</fullName>
    </submittedName>
</protein>
<organism evidence="1">
    <name type="scientific">viral metagenome</name>
    <dbReference type="NCBI Taxonomy" id="1070528"/>
    <lineage>
        <taxon>unclassified sequences</taxon>
        <taxon>metagenomes</taxon>
        <taxon>organismal metagenomes</taxon>
    </lineage>
</organism>
<dbReference type="AlphaFoldDB" id="A0A6C0IES9"/>
<evidence type="ECO:0000313" key="1">
    <source>
        <dbReference type="EMBL" id="QHT90936.1"/>
    </source>
</evidence>
<accession>A0A6C0IES9</accession>
<sequence>MTVYLNKEDCQLFLKKTMATTVDKLSKITKINDKNSEEHKKLLEELTIINQMIECINNYLQNIS</sequence>
<name>A0A6C0IES9_9ZZZZ</name>